<dbReference type="RefSeq" id="XP_002771395.1">
    <property type="nucleotide sequence ID" value="XM_002771349.1"/>
</dbReference>
<sequence>MGSKFAPHDGTKLSIGMIYDRAQFGMKMVDVSNVARAMRFTQTLHSLALPHNLIDDQLAKVLAVGLRSCHVLTDLDLSHNKISDKGARKIATLLSPAEEVRLSKLFLEDNDIHANGVMHIGRYLAENDSLQKLSLRLNRSEDNGASHLLHSLVANSTLLELDLSSNDITSRTIPYLTSCLAENNTLGVIDLSGNPLYTDPEEPTMAKSGEIGMKAIDGFLRNRPLKDKGKIIKMKPVYIKAEGFEDLQIEDQSLIGVFLKCLVERNSGLKCLRLRSCKFPVVLEERITRFVRRRDLITRGLNVDAYEAAELVKYLA</sequence>
<dbReference type="PANTHER" id="PTHR24111">
    <property type="entry name" value="LEUCINE-RICH REPEAT-CONTAINING PROTEIN 34"/>
    <property type="match status" value="1"/>
</dbReference>
<dbReference type="InterPro" id="IPR001611">
    <property type="entry name" value="Leu-rich_rpt"/>
</dbReference>
<name>C5LJ95_PERM5</name>
<dbReference type="Gene3D" id="3.80.10.10">
    <property type="entry name" value="Ribonuclease Inhibitor"/>
    <property type="match status" value="2"/>
</dbReference>
<accession>C5LJ95</accession>
<dbReference type="OrthoDB" id="341587at2759"/>
<dbReference type="SMART" id="SM00368">
    <property type="entry name" value="LRR_RI"/>
    <property type="match status" value="5"/>
</dbReference>
<dbReference type="GeneID" id="9052073"/>
<protein>
    <submittedName>
        <fullName evidence="2">Uncharacterized protein</fullName>
    </submittedName>
</protein>
<organism evidence="3">
    <name type="scientific">Perkinsus marinus (strain ATCC 50983 / TXsc)</name>
    <dbReference type="NCBI Taxonomy" id="423536"/>
    <lineage>
        <taxon>Eukaryota</taxon>
        <taxon>Sar</taxon>
        <taxon>Alveolata</taxon>
        <taxon>Perkinsozoa</taxon>
        <taxon>Perkinsea</taxon>
        <taxon>Perkinsida</taxon>
        <taxon>Perkinsidae</taxon>
        <taxon>Perkinsus</taxon>
    </lineage>
</organism>
<dbReference type="OMA" id="GLINCDI"/>
<dbReference type="SUPFAM" id="SSF52047">
    <property type="entry name" value="RNI-like"/>
    <property type="match status" value="1"/>
</dbReference>
<evidence type="ECO:0000256" key="1">
    <source>
        <dbReference type="ARBA" id="ARBA00022737"/>
    </source>
</evidence>
<dbReference type="InParanoid" id="C5LJ95"/>
<keyword evidence="1" id="KW-0677">Repeat</keyword>
<keyword evidence="3" id="KW-1185">Reference proteome</keyword>
<dbReference type="Pfam" id="PF13516">
    <property type="entry name" value="LRR_6"/>
    <property type="match status" value="2"/>
</dbReference>
<dbReference type="PANTHER" id="PTHR24111:SF0">
    <property type="entry name" value="LEUCINE-RICH REPEAT-CONTAINING PROTEIN"/>
    <property type="match status" value="1"/>
</dbReference>
<dbReference type="AlphaFoldDB" id="C5LJ95"/>
<evidence type="ECO:0000313" key="3">
    <source>
        <dbReference type="Proteomes" id="UP000007800"/>
    </source>
</evidence>
<dbReference type="Proteomes" id="UP000007800">
    <property type="component" value="Unassembled WGS sequence"/>
</dbReference>
<dbReference type="EMBL" id="GG682368">
    <property type="protein sequence ID" value="EER03211.1"/>
    <property type="molecule type" value="Genomic_DNA"/>
</dbReference>
<reference evidence="2 3" key="1">
    <citation type="submission" date="2008-07" db="EMBL/GenBank/DDBJ databases">
        <authorList>
            <person name="El-Sayed N."/>
            <person name="Caler E."/>
            <person name="Inman J."/>
            <person name="Amedeo P."/>
            <person name="Hass B."/>
            <person name="Wortman J."/>
        </authorList>
    </citation>
    <scope>NUCLEOTIDE SEQUENCE [LARGE SCALE GENOMIC DNA]</scope>
    <source>
        <strain evidence="3">ATCC 50983 / TXsc</strain>
    </source>
</reference>
<dbReference type="InterPro" id="IPR032675">
    <property type="entry name" value="LRR_dom_sf"/>
</dbReference>
<gene>
    <name evidence="2" type="ORF">Pmar_PMAR019989</name>
</gene>
<dbReference type="InterPro" id="IPR052201">
    <property type="entry name" value="LRR-containing_regulator"/>
</dbReference>
<proteinExistence type="predicted"/>
<evidence type="ECO:0000313" key="2">
    <source>
        <dbReference type="EMBL" id="EER03211.1"/>
    </source>
</evidence>